<evidence type="ECO:0000313" key="2">
    <source>
        <dbReference type="EMBL" id="MFC0211697.1"/>
    </source>
</evidence>
<accession>A0ABV6DGH0</accession>
<proteinExistence type="predicted"/>
<feature type="region of interest" description="Disordered" evidence="1">
    <location>
        <begin position="1"/>
        <end position="20"/>
    </location>
</feature>
<dbReference type="Gene3D" id="3.30.360.40">
    <property type="entry name" value="YwmB-like"/>
    <property type="match status" value="1"/>
</dbReference>
<protein>
    <submittedName>
        <fullName evidence="2">YwmB family TATA-box binding protein</fullName>
    </submittedName>
</protein>
<dbReference type="RefSeq" id="WP_377468682.1">
    <property type="nucleotide sequence ID" value="NZ_JBHLWN010000021.1"/>
</dbReference>
<dbReference type="Pfam" id="PF08680">
    <property type="entry name" value="DUF1779"/>
    <property type="match status" value="1"/>
</dbReference>
<evidence type="ECO:0000256" key="1">
    <source>
        <dbReference type="SAM" id="MobiDB-lite"/>
    </source>
</evidence>
<keyword evidence="3" id="KW-1185">Reference proteome</keyword>
<comment type="caution">
    <text evidence="2">The sequence shown here is derived from an EMBL/GenBank/DDBJ whole genome shotgun (WGS) entry which is preliminary data.</text>
</comment>
<dbReference type="Proteomes" id="UP001589776">
    <property type="component" value="Unassembled WGS sequence"/>
</dbReference>
<dbReference type="EMBL" id="JBHLWN010000021">
    <property type="protein sequence ID" value="MFC0211697.1"/>
    <property type="molecule type" value="Genomic_DNA"/>
</dbReference>
<sequence>MRMMRNGQVGAAGGSAEKGVRMMRNGQNGAASGSTERIARENEAEAHKSLYEGMHTERSGRGEAAEGAAAQRRRTAPLLAAGLLAAGLLLSGWLQPDAWTAARVSAQAAVGAAAPGNPAQGRADAAADTAALLAGAREAFAGAPAVTLRYCSVDLGPAAAARPAGEAAAQRLGLRAAAAAPDGAAFRAEGEAALGMEDAPAGAGRVSLLLAGSADGDSSFLIVKLESPAGSPLAADALLEWQRSASRSLAELGFAGAWNAALQGRLAESGEPDAALAAIAGSFRAKPLESYRDGGTYSVAYGTKLLHRTVRSGSHDIALQAALHQNTTNGEWRLTLGTPLITSEY</sequence>
<name>A0ABV6DGH0_9BACL</name>
<dbReference type="InterPro" id="IPR014794">
    <property type="entry name" value="DUF1779"/>
</dbReference>
<reference evidence="2 3" key="1">
    <citation type="submission" date="2024-09" db="EMBL/GenBank/DDBJ databases">
        <authorList>
            <person name="Sun Q."/>
            <person name="Mori K."/>
        </authorList>
    </citation>
    <scope>NUCLEOTIDE SEQUENCE [LARGE SCALE GENOMIC DNA]</scope>
    <source>
        <strain evidence="2 3">CCM 7759</strain>
    </source>
</reference>
<gene>
    <name evidence="2" type="ORF">ACFFK0_04380</name>
</gene>
<evidence type="ECO:0000313" key="3">
    <source>
        <dbReference type="Proteomes" id="UP001589776"/>
    </source>
</evidence>
<dbReference type="InterPro" id="IPR036209">
    <property type="entry name" value="YwmB-like_sf"/>
</dbReference>
<organism evidence="2 3">
    <name type="scientific">Paenibacillus chartarius</name>
    <dbReference type="NCBI Taxonomy" id="747481"/>
    <lineage>
        <taxon>Bacteria</taxon>
        <taxon>Bacillati</taxon>
        <taxon>Bacillota</taxon>
        <taxon>Bacilli</taxon>
        <taxon>Bacillales</taxon>
        <taxon>Paenibacillaceae</taxon>
        <taxon>Paenibacillus</taxon>
    </lineage>
</organism>
<dbReference type="SUPFAM" id="SSF143842">
    <property type="entry name" value="YwmB-like"/>
    <property type="match status" value="1"/>
</dbReference>